<evidence type="ECO:0000256" key="3">
    <source>
        <dbReference type="ARBA" id="ARBA00007335"/>
    </source>
</evidence>
<evidence type="ECO:0000256" key="2">
    <source>
        <dbReference type="ARBA" id="ARBA00004123"/>
    </source>
</evidence>
<sequence>MAAEAAKHELTQQTFTKTMVIQVWKPEYERAGRHFVYTSDYLLFFVRILEQLRDRASLEALAKRVRRKPNEFHRHTTVWQTLCQSYVRLTGANRFSGGSETFLTVWKLPSSAKSTKISSLLAKAHSKSGPTMQRTSLPS</sequence>
<comment type="function">
    <text evidence="1">Has a role in a nucleosome assembly pathway that is required for the integrity of heterochromatin and proper chromosome segregation.</text>
</comment>
<reference evidence="6 7" key="1">
    <citation type="submission" date="2023-08" db="EMBL/GenBank/DDBJ databases">
        <title>Black Yeasts Isolated from many extreme environments.</title>
        <authorList>
            <person name="Coleine C."/>
            <person name="Stajich J.E."/>
            <person name="Selbmann L."/>
        </authorList>
    </citation>
    <scope>NUCLEOTIDE SEQUENCE [LARGE SCALE GENOMIC DNA]</scope>
    <source>
        <strain evidence="6 7">CCFEE 536</strain>
    </source>
</reference>
<comment type="subcellular location">
    <subcellularLocation>
        <location evidence="2">Nucleus</location>
    </subcellularLocation>
</comment>
<evidence type="ECO:0000256" key="4">
    <source>
        <dbReference type="ARBA" id="ARBA00014848"/>
    </source>
</evidence>
<protein>
    <recommendedName>
        <fullName evidence="4">Histone transcription regulator 3 homolog</fullName>
    </recommendedName>
</protein>
<dbReference type="PANTHER" id="PTHR15502">
    <property type="entry name" value="CALCINEURIN-BINDING PROTEIN CABIN 1-RELATED"/>
    <property type="match status" value="1"/>
</dbReference>
<gene>
    <name evidence="6" type="primary">HIR3_4</name>
    <name evidence="6" type="ORF">LTR16_011328</name>
</gene>
<evidence type="ECO:0000313" key="7">
    <source>
        <dbReference type="Proteomes" id="UP001357485"/>
    </source>
</evidence>
<proteinExistence type="inferred from homology"/>
<dbReference type="PANTHER" id="PTHR15502:SF7">
    <property type="entry name" value="CALCINEURIN-BINDING PROTEIN CABIN-1"/>
    <property type="match status" value="1"/>
</dbReference>
<comment type="similarity">
    <text evidence="3">Belongs to the HIR3 family.</text>
</comment>
<dbReference type="Proteomes" id="UP001357485">
    <property type="component" value="Unassembled WGS sequence"/>
</dbReference>
<evidence type="ECO:0000256" key="5">
    <source>
        <dbReference type="ARBA" id="ARBA00023242"/>
    </source>
</evidence>
<evidence type="ECO:0000313" key="6">
    <source>
        <dbReference type="EMBL" id="KAK5239938.1"/>
    </source>
</evidence>
<accession>A0ABR0LSH5</accession>
<dbReference type="InterPro" id="IPR033053">
    <property type="entry name" value="Hir3/CABIN1"/>
</dbReference>
<keyword evidence="5" id="KW-0539">Nucleus</keyword>
<organism evidence="6 7">
    <name type="scientific">Cryomyces antarcticus</name>
    <dbReference type="NCBI Taxonomy" id="329879"/>
    <lineage>
        <taxon>Eukaryota</taxon>
        <taxon>Fungi</taxon>
        <taxon>Dikarya</taxon>
        <taxon>Ascomycota</taxon>
        <taxon>Pezizomycotina</taxon>
        <taxon>Dothideomycetes</taxon>
        <taxon>Dothideomycetes incertae sedis</taxon>
        <taxon>Cryomyces</taxon>
    </lineage>
</organism>
<keyword evidence="7" id="KW-1185">Reference proteome</keyword>
<name>A0ABR0LSH5_9PEZI</name>
<dbReference type="EMBL" id="JAVRRA010011684">
    <property type="protein sequence ID" value="KAK5239938.1"/>
    <property type="molecule type" value="Genomic_DNA"/>
</dbReference>
<comment type="caution">
    <text evidence="6">The sequence shown here is derived from an EMBL/GenBank/DDBJ whole genome shotgun (WGS) entry which is preliminary data.</text>
</comment>
<evidence type="ECO:0000256" key="1">
    <source>
        <dbReference type="ARBA" id="ARBA00002687"/>
    </source>
</evidence>